<evidence type="ECO:0000313" key="1">
    <source>
        <dbReference type="EMBL" id="RSN70237.1"/>
    </source>
</evidence>
<proteinExistence type="predicted"/>
<dbReference type="AlphaFoldDB" id="A0A429G8S4"/>
<evidence type="ECO:0000313" key="2">
    <source>
        <dbReference type="Proteomes" id="UP000278149"/>
    </source>
</evidence>
<accession>A0A429G8S4</accession>
<gene>
    <name evidence="1" type="ORF">D9Q81_01380</name>
</gene>
<dbReference type="EMBL" id="RCOR01000012">
    <property type="protein sequence ID" value="RSN70237.1"/>
    <property type="molecule type" value="Genomic_DNA"/>
</dbReference>
<dbReference type="Proteomes" id="UP000278149">
    <property type="component" value="Unassembled WGS sequence"/>
</dbReference>
<sequence>MTLIKLLLSILGKEGFSLIGFYPPGEIDEEIKKLVVKAFPMSASGGEVVKFKQMNLNFVGCTVRLAGEKPRQGMAALVAITDDEGEVSRVESGMLRVAESISSSDMTSDKLKDLLPDVFKFLSAYRGKESEAEGKDKGALDKAVERARGFF</sequence>
<reference evidence="1 2" key="1">
    <citation type="submission" date="2018-10" db="EMBL/GenBank/DDBJ databases">
        <title>Co-occurring genomic capacity for anaerobic methane metabolism and dissimilatory sulfite reduction discovered in the Korarchaeota.</title>
        <authorList>
            <person name="Mckay L.J."/>
            <person name="Dlakic M."/>
            <person name="Fields M.W."/>
            <person name="Delmont T.O."/>
            <person name="Eren A.M."/>
            <person name="Jay Z.J."/>
            <person name="Klingelsmith K.B."/>
            <person name="Rusch D.B."/>
            <person name="Inskeep W.P."/>
        </authorList>
    </citation>
    <scope>NUCLEOTIDE SEQUENCE [LARGE SCALE GENOMIC DNA]</scope>
    <source>
        <strain evidence="1 2">WS</strain>
    </source>
</reference>
<protein>
    <submittedName>
        <fullName evidence="1">Uncharacterized protein</fullName>
    </submittedName>
</protein>
<name>A0A429G8S4_9CREN</name>
<organism evidence="1 2">
    <name type="scientific">Candidatus Korarchaeum cryptofilum</name>
    <dbReference type="NCBI Taxonomy" id="498846"/>
    <lineage>
        <taxon>Archaea</taxon>
        <taxon>Thermoproteota</taxon>
        <taxon>Candidatus Korarchaeia</taxon>
        <taxon>Candidatus Korarchaeales</taxon>
        <taxon>Candidatus Korarchaeaceae</taxon>
        <taxon>Candidatus Korarchaeum</taxon>
    </lineage>
</organism>
<comment type="caution">
    <text evidence="1">The sequence shown here is derived from an EMBL/GenBank/DDBJ whole genome shotgun (WGS) entry which is preliminary data.</text>
</comment>
<dbReference type="RefSeq" id="WP_125740694.1">
    <property type="nucleotide sequence ID" value="NZ_RCOR01000012.1"/>
</dbReference>